<keyword evidence="5 7" id="KW-1133">Transmembrane helix</keyword>
<dbReference type="Proteomes" id="UP000094336">
    <property type="component" value="Unassembled WGS sequence"/>
</dbReference>
<evidence type="ECO:0000313" key="8">
    <source>
        <dbReference type="EMBL" id="ODQ80670.1"/>
    </source>
</evidence>
<dbReference type="Pfam" id="PF07019">
    <property type="entry name" value="EMC6"/>
    <property type="match status" value="1"/>
</dbReference>
<gene>
    <name evidence="8" type="ORF">BABINDRAFT_12801</name>
</gene>
<organism evidence="8 9">
    <name type="scientific">Babjeviella inositovora NRRL Y-12698</name>
    <dbReference type="NCBI Taxonomy" id="984486"/>
    <lineage>
        <taxon>Eukaryota</taxon>
        <taxon>Fungi</taxon>
        <taxon>Dikarya</taxon>
        <taxon>Ascomycota</taxon>
        <taxon>Saccharomycotina</taxon>
        <taxon>Pichiomycetes</taxon>
        <taxon>Serinales incertae sedis</taxon>
        <taxon>Babjeviella</taxon>
    </lineage>
</organism>
<evidence type="ECO:0000256" key="4">
    <source>
        <dbReference type="ARBA" id="ARBA00022824"/>
    </source>
</evidence>
<reference evidence="9" key="1">
    <citation type="submission" date="2016-05" db="EMBL/GenBank/DDBJ databases">
        <title>Comparative genomics of biotechnologically important yeasts.</title>
        <authorList>
            <consortium name="DOE Joint Genome Institute"/>
            <person name="Riley R."/>
            <person name="Haridas S."/>
            <person name="Wolfe K.H."/>
            <person name="Lopes M.R."/>
            <person name="Hittinger C.T."/>
            <person name="Goker M."/>
            <person name="Salamov A."/>
            <person name="Wisecaver J."/>
            <person name="Long T.M."/>
            <person name="Aerts A.L."/>
            <person name="Barry K."/>
            <person name="Choi C."/>
            <person name="Clum A."/>
            <person name="Coughlan A.Y."/>
            <person name="Deshpande S."/>
            <person name="Douglass A.P."/>
            <person name="Hanson S.J."/>
            <person name="Klenk H.-P."/>
            <person name="Labutti K."/>
            <person name="Lapidus A."/>
            <person name="Lindquist E."/>
            <person name="Lipzen A."/>
            <person name="Meier-Kolthoff J.P."/>
            <person name="Ohm R.A."/>
            <person name="Otillar R.P."/>
            <person name="Pangilinan J."/>
            <person name="Peng Y."/>
            <person name="Rokas A."/>
            <person name="Rosa C.A."/>
            <person name="Scheuner C."/>
            <person name="Sibirny A.A."/>
            <person name="Slot J.C."/>
            <person name="Stielow J.B."/>
            <person name="Sun H."/>
            <person name="Kurtzman C.P."/>
            <person name="Blackwell M."/>
            <person name="Grigoriev I.V."/>
            <person name="Jeffries T.W."/>
        </authorList>
    </citation>
    <scope>NUCLEOTIDE SEQUENCE [LARGE SCALE GENOMIC DNA]</scope>
    <source>
        <strain evidence="9">NRRL Y-12698</strain>
    </source>
</reference>
<comment type="subcellular location">
    <subcellularLocation>
        <location evidence="1">Endoplasmic reticulum membrane</location>
        <topology evidence="1">Multi-pass membrane protein</topology>
    </subcellularLocation>
</comment>
<evidence type="ECO:0000256" key="1">
    <source>
        <dbReference type="ARBA" id="ARBA00004477"/>
    </source>
</evidence>
<dbReference type="InterPro" id="IPR029008">
    <property type="entry name" value="EMC6-like"/>
</dbReference>
<evidence type="ECO:0000256" key="2">
    <source>
        <dbReference type="ARBA" id="ARBA00009436"/>
    </source>
</evidence>
<name>A0A1E3QSM5_9ASCO</name>
<dbReference type="STRING" id="984486.A0A1E3QSM5"/>
<evidence type="ECO:0000256" key="6">
    <source>
        <dbReference type="ARBA" id="ARBA00023136"/>
    </source>
</evidence>
<evidence type="ECO:0008006" key="10">
    <source>
        <dbReference type="Google" id="ProtNLM"/>
    </source>
</evidence>
<comment type="similarity">
    <text evidence="2">Belongs to the EMC6 family.</text>
</comment>
<evidence type="ECO:0000256" key="3">
    <source>
        <dbReference type="ARBA" id="ARBA00022692"/>
    </source>
</evidence>
<dbReference type="RefSeq" id="XP_018985998.1">
    <property type="nucleotide sequence ID" value="XM_019127006.1"/>
</dbReference>
<dbReference type="GeneID" id="30144860"/>
<keyword evidence="3 7" id="KW-0812">Transmembrane</keyword>
<protein>
    <recommendedName>
        <fullName evidence="10">ER membrane protein complex subunit 6</fullName>
    </recommendedName>
</protein>
<proteinExistence type="inferred from homology"/>
<evidence type="ECO:0000313" key="9">
    <source>
        <dbReference type="Proteomes" id="UP000094336"/>
    </source>
</evidence>
<feature type="transmembrane region" description="Helical" evidence="7">
    <location>
        <begin position="45"/>
        <end position="66"/>
    </location>
</feature>
<dbReference type="OrthoDB" id="16510at2759"/>
<accession>A0A1E3QSM5</accession>
<feature type="transmembrane region" description="Helical" evidence="7">
    <location>
        <begin position="86"/>
        <end position="105"/>
    </location>
</feature>
<sequence>MSYKPDTVVKYGPWIQLNQKSLQHIHDIASLGLGTAAGILRLESLWGFALFLGGMTAVNGCIWFLLTEGKPGQYFENPQQLIFLNGLGSGVAGYAMMWCLVSALVD</sequence>
<evidence type="ECO:0000256" key="5">
    <source>
        <dbReference type="ARBA" id="ARBA00022989"/>
    </source>
</evidence>
<dbReference type="AlphaFoldDB" id="A0A1E3QSM5"/>
<keyword evidence="9" id="KW-1185">Reference proteome</keyword>
<dbReference type="EMBL" id="KV454429">
    <property type="protein sequence ID" value="ODQ80670.1"/>
    <property type="molecule type" value="Genomic_DNA"/>
</dbReference>
<keyword evidence="6 7" id="KW-0472">Membrane</keyword>
<evidence type="ECO:0000256" key="7">
    <source>
        <dbReference type="SAM" id="Phobius"/>
    </source>
</evidence>
<keyword evidence="4" id="KW-0256">Endoplasmic reticulum</keyword>
<dbReference type="GO" id="GO:0005789">
    <property type="term" value="C:endoplasmic reticulum membrane"/>
    <property type="evidence" value="ECO:0007669"/>
    <property type="project" value="UniProtKB-SubCell"/>
</dbReference>